<dbReference type="AlphaFoldDB" id="A0A2M6WLU4"/>
<accession>A0A2M6WLU4</accession>
<organism evidence="1 2">
    <name type="scientific">Candidatus Falkowbacteria bacterium CG10_big_fil_rev_8_21_14_0_10_43_11</name>
    <dbReference type="NCBI Taxonomy" id="1974568"/>
    <lineage>
        <taxon>Bacteria</taxon>
        <taxon>Candidatus Falkowiibacteriota</taxon>
    </lineage>
</organism>
<protein>
    <submittedName>
        <fullName evidence="1">Uncharacterized protein</fullName>
    </submittedName>
</protein>
<dbReference type="Proteomes" id="UP000229335">
    <property type="component" value="Unassembled WGS sequence"/>
</dbReference>
<name>A0A2M6WLU4_9BACT</name>
<gene>
    <name evidence="1" type="ORF">COU00_02975</name>
</gene>
<reference evidence="2" key="1">
    <citation type="submission" date="2017-09" db="EMBL/GenBank/DDBJ databases">
        <title>Depth-based differentiation of microbial function through sediment-hosted aquifers and enrichment of novel symbionts in the deep terrestrial subsurface.</title>
        <authorList>
            <person name="Probst A.J."/>
            <person name="Ladd B."/>
            <person name="Jarett J.K."/>
            <person name="Geller-Mcgrath D.E."/>
            <person name="Sieber C.M.K."/>
            <person name="Emerson J.B."/>
            <person name="Anantharaman K."/>
            <person name="Thomas B.C."/>
            <person name="Malmstrom R."/>
            <person name="Stieglmeier M."/>
            <person name="Klingl A."/>
            <person name="Woyke T."/>
            <person name="Ryan C.M."/>
            <person name="Banfield J.F."/>
        </authorList>
    </citation>
    <scope>NUCLEOTIDE SEQUENCE [LARGE SCALE GENOMIC DNA]</scope>
</reference>
<sequence>MKNIFVFWQWLCSFHKNPIYKITEINSDQFVPIPNSKYLRPGVFNYTGHRIVISNTQSELLAGFLTKDNIEIVKKANFALDPELNADLFFHAKDFNQPFAILNDGTRVIFVPFGISEKKTPQLWEKWLFLYKNRGIDMVSAHNDLSENTNRLDWLPRGVKFVVLPQS</sequence>
<dbReference type="EMBL" id="PFAS01000049">
    <property type="protein sequence ID" value="PIT93694.1"/>
    <property type="molecule type" value="Genomic_DNA"/>
</dbReference>
<evidence type="ECO:0000313" key="1">
    <source>
        <dbReference type="EMBL" id="PIT93694.1"/>
    </source>
</evidence>
<proteinExistence type="predicted"/>
<evidence type="ECO:0000313" key="2">
    <source>
        <dbReference type="Proteomes" id="UP000229335"/>
    </source>
</evidence>
<comment type="caution">
    <text evidence="1">The sequence shown here is derived from an EMBL/GenBank/DDBJ whole genome shotgun (WGS) entry which is preliminary data.</text>
</comment>